<dbReference type="KEGG" id="pco:PHACADRAFT_256916"/>
<evidence type="ECO:0000256" key="1">
    <source>
        <dbReference type="SAM" id="MobiDB-lite"/>
    </source>
</evidence>
<protein>
    <recommendedName>
        <fullName evidence="2">DUF6593 domain-containing protein</fullName>
    </recommendedName>
</protein>
<proteinExistence type="predicted"/>
<dbReference type="Proteomes" id="UP000008370">
    <property type="component" value="Unassembled WGS sequence"/>
</dbReference>
<feature type="domain" description="DUF6593" evidence="2">
    <location>
        <begin position="8"/>
        <end position="175"/>
    </location>
</feature>
<dbReference type="InParanoid" id="K5WZL8"/>
<evidence type="ECO:0000313" key="4">
    <source>
        <dbReference type="Proteomes" id="UP000008370"/>
    </source>
</evidence>
<feature type="region of interest" description="Disordered" evidence="1">
    <location>
        <begin position="178"/>
        <end position="198"/>
    </location>
</feature>
<dbReference type="AlphaFoldDB" id="K5WZL8"/>
<evidence type="ECO:0000313" key="3">
    <source>
        <dbReference type="EMBL" id="EKM55947.1"/>
    </source>
</evidence>
<evidence type="ECO:0000259" key="2">
    <source>
        <dbReference type="Pfam" id="PF20236"/>
    </source>
</evidence>
<reference evidence="3 4" key="1">
    <citation type="journal article" date="2012" name="BMC Genomics">
        <title>Comparative genomics of the white-rot fungi, Phanerochaete carnosa and P. chrysosporium, to elucidate the genetic basis of the distinct wood types they colonize.</title>
        <authorList>
            <person name="Suzuki H."/>
            <person name="MacDonald J."/>
            <person name="Syed K."/>
            <person name="Salamov A."/>
            <person name="Hori C."/>
            <person name="Aerts A."/>
            <person name="Henrissat B."/>
            <person name="Wiebenga A."/>
            <person name="vanKuyk P.A."/>
            <person name="Barry K."/>
            <person name="Lindquist E."/>
            <person name="LaButti K."/>
            <person name="Lapidus A."/>
            <person name="Lucas S."/>
            <person name="Coutinho P."/>
            <person name="Gong Y."/>
            <person name="Samejima M."/>
            <person name="Mahadevan R."/>
            <person name="Abou-Zaid M."/>
            <person name="de Vries R.P."/>
            <person name="Igarashi K."/>
            <person name="Yadav J.S."/>
            <person name="Grigoriev I.V."/>
            <person name="Master E.R."/>
        </authorList>
    </citation>
    <scope>NUCLEOTIDE SEQUENCE [LARGE SCALE GENOMIC DNA]</scope>
    <source>
        <strain evidence="3 4">HHB-10118-sp</strain>
    </source>
</reference>
<dbReference type="Pfam" id="PF20236">
    <property type="entry name" value="DUF6593"/>
    <property type="match status" value="1"/>
</dbReference>
<name>K5WZL8_PHACS</name>
<dbReference type="HOGENOM" id="CLU_085441_0_0_1"/>
<dbReference type="RefSeq" id="XP_007396254.1">
    <property type="nucleotide sequence ID" value="XM_007396192.1"/>
</dbReference>
<organism evidence="3 4">
    <name type="scientific">Phanerochaete carnosa (strain HHB-10118-sp)</name>
    <name type="common">White-rot fungus</name>
    <name type="synonym">Peniophora carnosa</name>
    <dbReference type="NCBI Taxonomy" id="650164"/>
    <lineage>
        <taxon>Eukaryota</taxon>
        <taxon>Fungi</taxon>
        <taxon>Dikarya</taxon>
        <taxon>Basidiomycota</taxon>
        <taxon>Agaricomycotina</taxon>
        <taxon>Agaricomycetes</taxon>
        <taxon>Polyporales</taxon>
        <taxon>Phanerochaetaceae</taxon>
        <taxon>Phanerochaete</taxon>
    </lineage>
</organism>
<dbReference type="GeneID" id="18916694"/>
<feature type="compositionally biased region" description="Basic and acidic residues" evidence="1">
    <location>
        <begin position="178"/>
        <end position="188"/>
    </location>
</feature>
<accession>K5WZL8</accession>
<keyword evidence="4" id="KW-1185">Reference proteome</keyword>
<dbReference type="InterPro" id="IPR046528">
    <property type="entry name" value="DUF6593"/>
</dbReference>
<sequence>MNLYLIPNDPEQTTLVSANGVAQYRVLTSKAGALRSPAVTRITRPADSAANAGVAEVEWRRWGAHPVVRTHVFDGEAQTLEVRELLYKLGSTFSTARYFLGNDNEEYRWKYAKGSGYVLSLRSTGEEVARHTAELVKEGYFKGERQWVLKIRPGCDLDIDIIVLTFVILEKRRRDKLAKQSSEEHGEEPCEGGIEMSS</sequence>
<gene>
    <name evidence="3" type="ORF">PHACADRAFT_256916</name>
</gene>
<dbReference type="EMBL" id="JH930472">
    <property type="protein sequence ID" value="EKM55947.1"/>
    <property type="molecule type" value="Genomic_DNA"/>
</dbReference>
<dbReference type="OrthoDB" id="2798132at2759"/>